<organism evidence="1 2">
    <name type="scientific">Gluconobacter kanchanaburiensis NBRC 103587</name>
    <dbReference type="NCBI Taxonomy" id="1307948"/>
    <lineage>
        <taxon>Bacteria</taxon>
        <taxon>Pseudomonadati</taxon>
        <taxon>Pseudomonadota</taxon>
        <taxon>Alphaproteobacteria</taxon>
        <taxon>Acetobacterales</taxon>
        <taxon>Acetobacteraceae</taxon>
        <taxon>Gluconobacter</taxon>
    </lineage>
</organism>
<dbReference type="EMBL" id="BJVA01000003">
    <property type="protein sequence ID" value="GEK95622.1"/>
    <property type="molecule type" value="Genomic_DNA"/>
</dbReference>
<dbReference type="Proteomes" id="UP000321079">
    <property type="component" value="Unassembled WGS sequence"/>
</dbReference>
<keyword evidence="2" id="KW-1185">Reference proteome</keyword>
<proteinExistence type="predicted"/>
<evidence type="ECO:0000313" key="1">
    <source>
        <dbReference type="EMBL" id="GEK95622.1"/>
    </source>
</evidence>
<evidence type="ECO:0000313" key="2">
    <source>
        <dbReference type="Proteomes" id="UP000321079"/>
    </source>
</evidence>
<dbReference type="AlphaFoldDB" id="A0A511B7I2"/>
<protein>
    <submittedName>
        <fullName evidence="1">Uncharacterized protein</fullName>
    </submittedName>
</protein>
<accession>A0A511B7I2</accession>
<comment type="caution">
    <text evidence="1">The sequence shown here is derived from an EMBL/GenBank/DDBJ whole genome shotgun (WGS) entry which is preliminary data.</text>
</comment>
<name>A0A511B7I2_9PROT</name>
<sequence length="69" mass="7736">MVQRFQNILRHEGVADRTVRTVTVIAKVEGDGPEIGGCPALKETEIPRPPEQTMKKHDSLRTFAAFDDM</sequence>
<reference evidence="1 2" key="1">
    <citation type="submission" date="2019-07" db="EMBL/GenBank/DDBJ databases">
        <title>Whole genome shotgun sequence of Gluconobacter kanchanaburiensis NBRC 103587.</title>
        <authorList>
            <person name="Hosoyama A."/>
            <person name="Uohara A."/>
            <person name="Ohji S."/>
            <person name="Ichikawa N."/>
        </authorList>
    </citation>
    <scope>NUCLEOTIDE SEQUENCE [LARGE SCALE GENOMIC DNA]</scope>
    <source>
        <strain evidence="1 2">NBRC 103587</strain>
    </source>
</reference>
<gene>
    <name evidence="1" type="ORF">GKA01_08190</name>
</gene>